<organism evidence="2 3">
    <name type="scientific">Dictyobacter aurantiacus</name>
    <dbReference type="NCBI Taxonomy" id="1936993"/>
    <lineage>
        <taxon>Bacteria</taxon>
        <taxon>Bacillati</taxon>
        <taxon>Chloroflexota</taxon>
        <taxon>Ktedonobacteria</taxon>
        <taxon>Ktedonobacterales</taxon>
        <taxon>Dictyobacteraceae</taxon>
        <taxon>Dictyobacter</taxon>
    </lineage>
</organism>
<sequence length="116" mass="12140">MFLQYGIKFIIGGLLVCAFALISEVCMPKQFAGTFSAAPSVLLAGLVVTLIMQGANKATLSAEGAIAGAIGLVLYCMVATPLIKRYTTLKGSLLALLIWGLGSLCAFVVLSVLLKW</sequence>
<keyword evidence="1" id="KW-1133">Transmembrane helix</keyword>
<comment type="caution">
    <text evidence="2">The sequence shown here is derived from an EMBL/GenBank/DDBJ whole genome shotgun (WGS) entry which is preliminary data.</text>
</comment>
<feature type="transmembrane region" description="Helical" evidence="1">
    <location>
        <begin position="64"/>
        <end position="82"/>
    </location>
</feature>
<gene>
    <name evidence="2" type="ORF">KDAU_00870</name>
</gene>
<accession>A0A401Z7G7</accession>
<keyword evidence="1" id="KW-0472">Membrane</keyword>
<feature type="transmembrane region" description="Helical" evidence="1">
    <location>
        <begin position="6"/>
        <end position="25"/>
    </location>
</feature>
<evidence type="ECO:0000313" key="2">
    <source>
        <dbReference type="EMBL" id="GCE02758.1"/>
    </source>
</evidence>
<keyword evidence="3" id="KW-1185">Reference proteome</keyword>
<protein>
    <recommendedName>
        <fullName evidence="4">DUF3147 domain-containing protein</fullName>
    </recommendedName>
</protein>
<proteinExistence type="predicted"/>
<dbReference type="EMBL" id="BIFQ01000001">
    <property type="protein sequence ID" value="GCE02758.1"/>
    <property type="molecule type" value="Genomic_DNA"/>
</dbReference>
<dbReference type="Proteomes" id="UP000287224">
    <property type="component" value="Unassembled WGS sequence"/>
</dbReference>
<dbReference type="Pfam" id="PF11345">
    <property type="entry name" value="DUF3147"/>
    <property type="match status" value="1"/>
</dbReference>
<dbReference type="RefSeq" id="WP_268904520.1">
    <property type="nucleotide sequence ID" value="NZ_BIFQ01000001.1"/>
</dbReference>
<reference evidence="3" key="1">
    <citation type="submission" date="2018-12" db="EMBL/GenBank/DDBJ databases">
        <title>Tengunoibacter tsumagoiensis gen. nov., sp. nov., Dictyobacter kobayashii sp. nov., D. alpinus sp. nov., and D. joshuensis sp. nov. and description of Dictyobacteraceae fam. nov. within the order Ktedonobacterales isolated from Tengu-no-mugimeshi.</title>
        <authorList>
            <person name="Wang C.M."/>
            <person name="Zheng Y."/>
            <person name="Sakai Y."/>
            <person name="Toyoda A."/>
            <person name="Minakuchi Y."/>
            <person name="Abe K."/>
            <person name="Yokota A."/>
            <person name="Yabe S."/>
        </authorList>
    </citation>
    <scope>NUCLEOTIDE SEQUENCE [LARGE SCALE GENOMIC DNA]</scope>
    <source>
        <strain evidence="3">S-27</strain>
    </source>
</reference>
<keyword evidence="1" id="KW-0812">Transmembrane</keyword>
<feature type="transmembrane region" description="Helical" evidence="1">
    <location>
        <begin position="32"/>
        <end position="52"/>
    </location>
</feature>
<name>A0A401Z7G7_9CHLR</name>
<dbReference type="InterPro" id="IPR021493">
    <property type="entry name" value="DUF3147"/>
</dbReference>
<evidence type="ECO:0008006" key="4">
    <source>
        <dbReference type="Google" id="ProtNLM"/>
    </source>
</evidence>
<feature type="transmembrane region" description="Helical" evidence="1">
    <location>
        <begin position="94"/>
        <end position="114"/>
    </location>
</feature>
<evidence type="ECO:0000313" key="3">
    <source>
        <dbReference type="Proteomes" id="UP000287224"/>
    </source>
</evidence>
<dbReference type="AlphaFoldDB" id="A0A401Z7G7"/>
<evidence type="ECO:0000256" key="1">
    <source>
        <dbReference type="SAM" id="Phobius"/>
    </source>
</evidence>